<evidence type="ECO:0000256" key="9">
    <source>
        <dbReference type="RuleBase" id="RU003814"/>
    </source>
</evidence>
<feature type="compositionally biased region" description="Basic and acidic residues" evidence="10">
    <location>
        <begin position="40"/>
        <end position="59"/>
    </location>
</feature>
<dbReference type="SUPFAM" id="SSF100950">
    <property type="entry name" value="NagB/RpiA/CoA transferase-like"/>
    <property type="match status" value="1"/>
</dbReference>
<dbReference type="InterPro" id="IPR000649">
    <property type="entry name" value="IF-2B-related"/>
</dbReference>
<keyword evidence="3" id="KW-0963">Cytoplasm</keyword>
<proteinExistence type="inferred from homology"/>
<dbReference type="PANTHER" id="PTHR10233">
    <property type="entry name" value="TRANSLATION INITIATION FACTOR EIF-2B"/>
    <property type="match status" value="1"/>
</dbReference>
<keyword evidence="5" id="KW-0648">Protein biosynthesis</keyword>
<evidence type="ECO:0000256" key="7">
    <source>
        <dbReference type="ARBA" id="ARBA00044356"/>
    </source>
</evidence>
<dbReference type="GO" id="GO:0005829">
    <property type="term" value="C:cytosol"/>
    <property type="evidence" value="ECO:0007669"/>
    <property type="project" value="UniProtKB-SubCell"/>
</dbReference>
<comment type="subunit">
    <text evidence="8">Component of the translation initiation factor 2B (eIF2B) complex which is a heterodecamer of two sets of five different subunits: alpha, beta, gamma, delta and epsilon. Subunits alpha, beta and delta comprise a regulatory subcomplex and subunits epsilon and gamma comprise a catalytic subcomplex. Within the complex, the hexameric regulatory complex resides at the center, with the two heterodimeric catalytic subcomplexes bound on opposite sides.</text>
</comment>
<feature type="compositionally biased region" description="Low complexity" evidence="10">
    <location>
        <begin position="97"/>
        <end position="113"/>
    </location>
</feature>
<dbReference type="Proteomes" id="UP001187682">
    <property type="component" value="Unassembled WGS sequence"/>
</dbReference>
<keyword evidence="4 11" id="KW-0396">Initiation factor</keyword>
<accession>A0AAE8N600</accession>
<evidence type="ECO:0000256" key="6">
    <source>
        <dbReference type="ARBA" id="ARBA00044147"/>
    </source>
</evidence>
<dbReference type="PANTHER" id="PTHR10233:SF14">
    <property type="entry name" value="TRANSLATION INITIATION FACTOR EIF-2B SUBUNIT DELTA"/>
    <property type="match status" value="1"/>
</dbReference>
<feature type="compositionally biased region" description="Low complexity" evidence="10">
    <location>
        <begin position="1"/>
        <end position="26"/>
    </location>
</feature>
<dbReference type="GO" id="GO:0003743">
    <property type="term" value="F:translation initiation factor activity"/>
    <property type="evidence" value="ECO:0007669"/>
    <property type="project" value="UniProtKB-KW"/>
</dbReference>
<organism evidence="11 12">
    <name type="scientific">Cephalotrichum gorgonifer</name>
    <dbReference type="NCBI Taxonomy" id="2041049"/>
    <lineage>
        <taxon>Eukaryota</taxon>
        <taxon>Fungi</taxon>
        <taxon>Dikarya</taxon>
        <taxon>Ascomycota</taxon>
        <taxon>Pezizomycotina</taxon>
        <taxon>Sordariomycetes</taxon>
        <taxon>Hypocreomycetidae</taxon>
        <taxon>Microascales</taxon>
        <taxon>Microascaceae</taxon>
        <taxon>Cephalotrichum</taxon>
    </lineage>
</organism>
<evidence type="ECO:0000256" key="1">
    <source>
        <dbReference type="ARBA" id="ARBA00004514"/>
    </source>
</evidence>
<evidence type="ECO:0000313" key="11">
    <source>
        <dbReference type="EMBL" id="SPO06890.1"/>
    </source>
</evidence>
<dbReference type="InterPro" id="IPR042529">
    <property type="entry name" value="IF_2B-like_C"/>
</dbReference>
<dbReference type="Pfam" id="PF01008">
    <property type="entry name" value="IF-2B"/>
    <property type="match status" value="1"/>
</dbReference>
<dbReference type="EMBL" id="ONZQ02000017">
    <property type="protein sequence ID" value="SPO06890.1"/>
    <property type="molecule type" value="Genomic_DNA"/>
</dbReference>
<evidence type="ECO:0000256" key="4">
    <source>
        <dbReference type="ARBA" id="ARBA00022540"/>
    </source>
</evidence>
<protein>
    <recommendedName>
        <fullName evidence="6">Translation initiation factor eIF2B subunit delta</fullName>
    </recommendedName>
    <alternativeName>
        <fullName evidence="7">eIF2B GDP-GTP exchange factor subunit delta</fullName>
    </alternativeName>
</protein>
<evidence type="ECO:0000256" key="3">
    <source>
        <dbReference type="ARBA" id="ARBA00022490"/>
    </source>
</evidence>
<comment type="similarity">
    <text evidence="2 9">Belongs to the eIF-2B alpha/beta/delta subunits family.</text>
</comment>
<gene>
    <name evidence="11" type="ORF">DNG_09584</name>
</gene>
<feature type="compositionally biased region" description="Low complexity" evidence="10">
    <location>
        <begin position="64"/>
        <end position="77"/>
    </location>
</feature>
<dbReference type="Gene3D" id="3.40.50.10470">
    <property type="entry name" value="Translation initiation factor eif-2b, domain 2"/>
    <property type="match status" value="1"/>
</dbReference>
<evidence type="ECO:0000313" key="12">
    <source>
        <dbReference type="Proteomes" id="UP001187682"/>
    </source>
</evidence>
<name>A0AAE8N600_9PEZI</name>
<dbReference type="AlphaFoldDB" id="A0AAE8N600"/>
<reference evidence="11" key="1">
    <citation type="submission" date="2018-03" db="EMBL/GenBank/DDBJ databases">
        <authorList>
            <person name="Guldener U."/>
        </authorList>
    </citation>
    <scope>NUCLEOTIDE SEQUENCE</scope>
</reference>
<evidence type="ECO:0000256" key="10">
    <source>
        <dbReference type="SAM" id="MobiDB-lite"/>
    </source>
</evidence>
<dbReference type="InterPro" id="IPR037171">
    <property type="entry name" value="NagB/RpiA_transferase-like"/>
</dbReference>
<feature type="region of interest" description="Disordered" evidence="10">
    <location>
        <begin position="1"/>
        <end position="113"/>
    </location>
</feature>
<evidence type="ECO:0000256" key="8">
    <source>
        <dbReference type="ARBA" id="ARBA00046432"/>
    </source>
</evidence>
<comment type="subcellular location">
    <subcellularLocation>
        <location evidence="1">Cytoplasm</location>
        <location evidence="1">Cytosol</location>
    </subcellularLocation>
</comment>
<sequence length="443" mass="46969">MAAVAQAPPPDAQNAAPAVAAAAADPNAKKDAPAPAPAAGEKKLSGAELKARAKAEKAARRATKVVAQQASAAAAEAKGGKSKQKQDGPHVVGGKGKPAASGGAAPVAPAKKVKGPTVPECFSHLAMAKRVTLSQADRDVHPAVLLLGQQMSAFVVRESTRRLEATLLALKKVIESYTTPAGSTLSRHITSHVLNPQIEYLTESRPMCFSMGNAIRWLKLRISEIDMDISDEDAKKRLCEGIDAFVREKITMADGVIVESAAEEIQDGDVVVTYASNPLVKRALLRAHRYGKKYRVVVVDDVHDRSGTDMAKALRAAGLDVTYCPDIAGSLTMMRHSTKTIVAAEAVFSNGAVYARAGTCDLAQAAADANSEMIVLCESINFTERMATDSLTYNEIDPELGTDAGFRLLFDTTTPAHVSTILSEHGGIRPHMVPGILKRMEFL</sequence>
<evidence type="ECO:0000256" key="5">
    <source>
        <dbReference type="ARBA" id="ARBA00022917"/>
    </source>
</evidence>
<evidence type="ECO:0000256" key="2">
    <source>
        <dbReference type="ARBA" id="ARBA00007251"/>
    </source>
</evidence>
<keyword evidence="12" id="KW-1185">Reference proteome</keyword>
<comment type="caution">
    <text evidence="11">The sequence shown here is derived from an EMBL/GenBank/DDBJ whole genome shotgun (WGS) entry which is preliminary data.</text>
</comment>